<accession>R4KCT6</accession>
<proteinExistence type="predicted"/>
<dbReference type="eggNOG" id="ENOG502ZDPR">
    <property type="taxonomic scope" value="Bacteria"/>
</dbReference>
<protein>
    <submittedName>
        <fullName evidence="1">Uncharacterized protein</fullName>
    </submittedName>
</protein>
<dbReference type="AlphaFoldDB" id="R4KCT6"/>
<dbReference type="EMBL" id="CP003261">
    <property type="protein sequence ID" value="AGK97430.1"/>
    <property type="molecule type" value="Genomic_DNA"/>
</dbReference>
<evidence type="ECO:0000313" key="2">
    <source>
        <dbReference type="Proteomes" id="UP000013523"/>
    </source>
</evidence>
<sequence length="297" mass="35947">MFFVEMSKNINMKEGDYMKYYSERNGLLDNGYNMDLNTLREYFYKIYKYFNDKHCFDVAEKGVWKKLSRWEEEEKQIISPLMNPSPEIFFLNALHSSDIYPIYQYYEYYTEDQLFTVIEILYDKIAEYDYEHQILKTDVKKMFVEQINNILKFYSDGYYLEQNSGTITVNVNSPIKNMFSEDLATVLPDDVMSKMKAAIKLYYRFDSTKEFKRKGISTLADILEPLRKQLKSILNSEYEVNKDDHDKLIFEIVNNFDIRHNNLKQNKNYDSDIWYDWMMQYYSSVIITYYKLIKETE</sequence>
<organism evidence="1 2">
    <name type="scientific">Clostridium pasteurianum BC1</name>
    <dbReference type="NCBI Taxonomy" id="86416"/>
    <lineage>
        <taxon>Bacteria</taxon>
        <taxon>Bacillati</taxon>
        <taxon>Bacillota</taxon>
        <taxon>Clostridia</taxon>
        <taxon>Eubacteriales</taxon>
        <taxon>Clostridiaceae</taxon>
        <taxon>Clostridium</taxon>
    </lineage>
</organism>
<dbReference type="KEGG" id="cpas:Clopa_2570"/>
<evidence type="ECO:0000313" key="1">
    <source>
        <dbReference type="EMBL" id="AGK97430.1"/>
    </source>
</evidence>
<dbReference type="PATRIC" id="fig|86416.3.peg.2556"/>
<name>R4KCT6_CLOPA</name>
<reference evidence="1 2" key="1">
    <citation type="submission" date="2012-01" db="EMBL/GenBank/DDBJ databases">
        <title>Complete sequence of chromosome of Clostridium pasteurianum BC1.</title>
        <authorList>
            <consortium name="US DOE Joint Genome Institute"/>
            <person name="Lucas S."/>
            <person name="Han J."/>
            <person name="Lapidus A."/>
            <person name="Cheng J.-F."/>
            <person name="Goodwin L."/>
            <person name="Pitluck S."/>
            <person name="Peters L."/>
            <person name="Mikhailova N."/>
            <person name="Teshima H."/>
            <person name="Detter J.C."/>
            <person name="Han C."/>
            <person name="Tapia R."/>
            <person name="Land M."/>
            <person name="Hauser L."/>
            <person name="Kyrpides N."/>
            <person name="Ivanova N."/>
            <person name="Pagani I."/>
            <person name="Dunn J."/>
            <person name="Taghavi S."/>
            <person name="Francis A."/>
            <person name="van der Lelie D."/>
            <person name="Woyke T."/>
        </authorList>
    </citation>
    <scope>NUCLEOTIDE SEQUENCE [LARGE SCALE GENOMIC DNA]</scope>
    <source>
        <strain evidence="1 2">BC1</strain>
    </source>
</reference>
<dbReference type="Proteomes" id="UP000013523">
    <property type="component" value="Chromosome"/>
</dbReference>
<keyword evidence="2" id="KW-1185">Reference proteome</keyword>
<dbReference type="RefSeq" id="WP_015615729.1">
    <property type="nucleotide sequence ID" value="NC_021182.1"/>
</dbReference>
<gene>
    <name evidence="1" type="ORF">Clopa_2570</name>
</gene>
<dbReference type="HOGENOM" id="CLU_061506_0_0_9"/>